<dbReference type="SUPFAM" id="SSF52540">
    <property type="entry name" value="P-loop containing nucleoside triphosphate hydrolases"/>
    <property type="match status" value="1"/>
</dbReference>
<dbReference type="PRINTS" id="PR01415">
    <property type="entry name" value="ANKYRIN"/>
</dbReference>
<feature type="repeat" description="ANK" evidence="3">
    <location>
        <begin position="1799"/>
        <end position="1831"/>
    </location>
</feature>
<feature type="repeat" description="ANK" evidence="3">
    <location>
        <begin position="1700"/>
        <end position="1732"/>
    </location>
</feature>
<name>A0AA38M8X2_9CUCU</name>
<dbReference type="InterPro" id="IPR011011">
    <property type="entry name" value="Znf_FYVE_PHD"/>
</dbReference>
<dbReference type="Gene3D" id="3.40.50.300">
    <property type="entry name" value="P-loop containing nucleotide triphosphate hydrolases"/>
    <property type="match status" value="1"/>
</dbReference>
<gene>
    <name evidence="4" type="ORF">Zmor_024686</name>
</gene>
<dbReference type="SMART" id="SM00248">
    <property type="entry name" value="ANK"/>
    <property type="match status" value="21"/>
</dbReference>
<dbReference type="Pfam" id="PF12796">
    <property type="entry name" value="Ank_2"/>
    <property type="match status" value="5"/>
</dbReference>
<accession>A0AA38M8X2</accession>
<protein>
    <submittedName>
        <fullName evidence="4">Uncharacterized protein</fullName>
    </submittedName>
</protein>
<dbReference type="PROSITE" id="PS50088">
    <property type="entry name" value="ANK_REPEAT"/>
    <property type="match status" value="17"/>
</dbReference>
<dbReference type="EMBL" id="JALNTZ010000007">
    <property type="protein sequence ID" value="KAJ3647152.1"/>
    <property type="molecule type" value="Genomic_DNA"/>
</dbReference>
<feature type="repeat" description="ANK" evidence="3">
    <location>
        <begin position="2062"/>
        <end position="2094"/>
    </location>
</feature>
<evidence type="ECO:0000256" key="3">
    <source>
        <dbReference type="PROSITE-ProRule" id="PRU00023"/>
    </source>
</evidence>
<evidence type="ECO:0000256" key="2">
    <source>
        <dbReference type="ARBA" id="ARBA00023043"/>
    </source>
</evidence>
<feature type="repeat" description="ANK" evidence="3">
    <location>
        <begin position="1996"/>
        <end position="2028"/>
    </location>
</feature>
<feature type="repeat" description="ANK" evidence="3">
    <location>
        <begin position="2029"/>
        <end position="2061"/>
    </location>
</feature>
<feature type="repeat" description="ANK" evidence="3">
    <location>
        <begin position="1865"/>
        <end position="1897"/>
    </location>
</feature>
<dbReference type="InterPro" id="IPR027417">
    <property type="entry name" value="P-loop_NTPase"/>
</dbReference>
<dbReference type="PANTHER" id="PTHR24161">
    <property type="entry name" value="ANK_REP_REGION DOMAIN-CONTAINING PROTEIN-RELATED"/>
    <property type="match status" value="1"/>
</dbReference>
<dbReference type="Gene3D" id="1.25.40.20">
    <property type="entry name" value="Ankyrin repeat-containing domain"/>
    <property type="match status" value="5"/>
</dbReference>
<feature type="repeat" description="ANK" evidence="3">
    <location>
        <begin position="1634"/>
        <end position="1666"/>
    </location>
</feature>
<feature type="repeat" description="ANK" evidence="3">
    <location>
        <begin position="1832"/>
        <end position="1864"/>
    </location>
</feature>
<keyword evidence="5" id="KW-1185">Reference proteome</keyword>
<feature type="repeat" description="ANK" evidence="3">
    <location>
        <begin position="1507"/>
        <end position="1539"/>
    </location>
</feature>
<dbReference type="SUPFAM" id="SSF48403">
    <property type="entry name" value="Ankyrin repeat"/>
    <property type="match status" value="2"/>
</dbReference>
<proteinExistence type="predicted"/>
<evidence type="ECO:0000256" key="1">
    <source>
        <dbReference type="ARBA" id="ARBA00022737"/>
    </source>
</evidence>
<feature type="repeat" description="ANK" evidence="3">
    <location>
        <begin position="1568"/>
        <end position="1600"/>
    </location>
</feature>
<dbReference type="PROSITE" id="PS50297">
    <property type="entry name" value="ANK_REP_REGION"/>
    <property type="match status" value="17"/>
</dbReference>
<comment type="caution">
    <text evidence="4">The sequence shown here is derived from an EMBL/GenBank/DDBJ whole genome shotgun (WGS) entry which is preliminary data.</text>
</comment>
<dbReference type="CDD" id="cd15489">
    <property type="entry name" value="PHD_SF"/>
    <property type="match status" value="1"/>
</dbReference>
<dbReference type="SUPFAM" id="SSF57903">
    <property type="entry name" value="FYVE/PHD zinc finger"/>
    <property type="match status" value="1"/>
</dbReference>
<feature type="repeat" description="ANK" evidence="3">
    <location>
        <begin position="1898"/>
        <end position="1930"/>
    </location>
</feature>
<evidence type="ECO:0000313" key="5">
    <source>
        <dbReference type="Proteomes" id="UP001168821"/>
    </source>
</evidence>
<dbReference type="Pfam" id="PF00023">
    <property type="entry name" value="Ank"/>
    <property type="match status" value="3"/>
</dbReference>
<keyword evidence="2 3" id="KW-0040">ANK repeat</keyword>
<evidence type="ECO:0000313" key="4">
    <source>
        <dbReference type="EMBL" id="KAJ3647152.1"/>
    </source>
</evidence>
<reference evidence="4" key="1">
    <citation type="journal article" date="2023" name="G3 (Bethesda)">
        <title>Whole genome assemblies of Zophobas morio and Tenebrio molitor.</title>
        <authorList>
            <person name="Kaur S."/>
            <person name="Stinson S.A."/>
            <person name="diCenzo G.C."/>
        </authorList>
    </citation>
    <scope>NUCLEOTIDE SEQUENCE</scope>
    <source>
        <strain evidence="4">QUZm001</strain>
    </source>
</reference>
<feature type="repeat" description="ANK" evidence="3">
    <location>
        <begin position="1766"/>
        <end position="1798"/>
    </location>
</feature>
<feature type="repeat" description="ANK" evidence="3">
    <location>
        <begin position="1931"/>
        <end position="1963"/>
    </location>
</feature>
<dbReference type="InterPro" id="IPR036770">
    <property type="entry name" value="Ankyrin_rpt-contain_sf"/>
</dbReference>
<feature type="repeat" description="ANK" evidence="3">
    <location>
        <begin position="1474"/>
        <end position="1506"/>
    </location>
</feature>
<feature type="repeat" description="ANK" evidence="3">
    <location>
        <begin position="1733"/>
        <end position="1765"/>
    </location>
</feature>
<sequence length="2150" mass="245667">MSICFNCNIIIKSGSGTINCDGCQGPLHLSCVGLNDKEAVKWTRSNSKNIKVVCNACNTNVNLFKDLKTLISSLETQFSSTIQKLKEEFQAQITDLKSTITITPQPDKYDFEDIVQEITEREKRKCNIVLFGVAEQPPHFTKDQRQEEDKGIVGDIMKEIGSNIQTTNLNIHRLGRYSENNPRPRPIKVILNNEMEAHDIIQKAKNIKSVERFKDIFLSYDKSPRQIDYYKKIKQELTERTAKGEANLRIRYIYCKSIAVKDCFSNCETWNMEGEFETFKKKAGTTDKGKDYEDVAVAKVVLNLLNNSKIHNFHISSNDAAFGAFDDLIVKLIETNEVRVTAMQLKHVSGNKPLPTTELGKKQGNFSIHKYFNSFREINEDVHEFILFTNKPFKYRDNTTIQLDEEEFSIKPVKAKAVSKFLDKIDCAYQFQILEDEWNVETLFKIREYQNFFSKFYIYTDQENVDKMKKTAAEKFIKTYSSSEEVFEKFLKRVSEWNIQEENKEKLNKKWVERLIALLLLSTNIEPLSSGPVNENFVNERVVMFREAISIFHITLFEKKSYEKLKHVWDEMRKENKFDLKELNKMRERYLPTVKCFDKVNFDETDPRILIQLLWLMNKCPLIIHEDENVEKAIQLCPDKKFILIGEGKKQAWMEENYSVFQNLSNLNSKPDLREKIMQKFTVSIQGKKERDLVETFGSNEELLGSVTTDNLLEMLDDPYRVCGAKETLPEPYIERCISRNVVNTTYLEKVHENTIIVLNCASNFDKVKDKLSKHKCIDINNVLQEKKDNVENRKNSESNFDRHKNNLYANTIYVGYKHYSDDELYQIYDKHTETKSIHYFKILEDGNLEWIQSKGDVSDLKNYNLSNTYFTNENELWSLRLDKNIKLITGDAGMGKSELMKSLKNKSPPEYWTVIINPDDVNLFFHNSDFSESSDYSILFENFITDEKYRSLDKLERMVFEKCVKENNVIYVWDALDEIVAEHLEVVSEIIFNLSKKQVSQWVTSRCHLQTYLENKFSLLSLSINQFSEQEQQNYIRKRLTNFDISADKIDFTFEKIKSSFAVVKNVNVLGIPLQIFMLTELFRQNNEKYFKLTENTLLLTDLYEYFIQEKFISFYRDKKKVDFQNSYAEYLVNKEKGTILDSLEKLTLKIIFPEEILQGINIDFEIELAKIKDEEACLSLVVGFQNNVPRFLHGSFAEYLTARYLSRNIHNFKDTIIRNIIFGAKYDNVRFFFDMLLAKNSIAHIAVLYKDYESLRTYDDEILKRKDEGARSVLHLLSSWGQRHPRLKQRVINGNNTIVYELSSFDTKPESEEYFKTVTFLTDKNDIDEHDKLLNLPPLFYAVKSESLGAELKLLQTKKNQLNQLLASTDLINILFYSIVCGYEDVCQLFTVEQLTKFWSEAKFPTAQYAKTLLLLACTNGNLKIFDFLVQSGVININHVYEKNDAPLYILYNDGNKKLGESLATVSSEIGYNRTPLHIASFNGNEKMVEYLITHDTEINHADDLGLTPLHIACIIGHEKVVQCLVKAGAEINRVDKNGSTPRHLAHQNGHEIVVKYLATVSANNKGATPLHLACMKGDLNVVKDLVTDSGDVNHRANDGATPLFAASLSGHEKVVEYLAKHGAELNWADNDGWTPLSSAVKKRHENVARYLVKAGADINLSNKHGWTPLHIASGNGHETIVKYLKTGGADVNISDKNGMTPLHIASVNGHKKVFEYLVTQGSDLNRADNRGRTPLVAVSFNGDEKLVEYLVTLGANVNSADSEGWTPLHLASRNGHEKVVERLITLGAKINHAQNRGLTPLHVACQNGREKVVECLTTAGAEVNRGTNDGFTPLHLACQYNHLKIVKHLATHGAEINRVTNYDWTPLYLASQFGHEKVVEYLATMSADINRADKNGFTPLFVASENGHEKVVKHLTTIGAEVNRASKNGWTPLFIASRNGYEKIVEYLAAVGADVNRADIDNWTPLYIASLHGHEKVIKYLATTSNINRADKYGFTPLFVASENGKGQVVESLVTAGAEIDRTNKNGSSPLHIASFKGHEKIVQYLVQAGALINRADKNGVTPLYLASFNGHEKTVQCLVEAGAEISRCTKDGTSPFQIAVQNGHEKVVEYLESITGSTETTIPRLGERNNSFESLLPGHRKSLVEK</sequence>
<dbReference type="PANTHER" id="PTHR24161:SF117">
    <property type="entry name" value="ZU5 DOMAIN-CONTAINING PROTEIN"/>
    <property type="match status" value="1"/>
</dbReference>
<keyword evidence="1" id="KW-0677">Repeat</keyword>
<dbReference type="InterPro" id="IPR002110">
    <property type="entry name" value="Ankyrin_rpt"/>
</dbReference>
<dbReference type="Proteomes" id="UP001168821">
    <property type="component" value="Unassembled WGS sequence"/>
</dbReference>
<dbReference type="Pfam" id="PF13637">
    <property type="entry name" value="Ank_4"/>
    <property type="match status" value="2"/>
</dbReference>
<feature type="repeat" description="ANK" evidence="3">
    <location>
        <begin position="1601"/>
        <end position="1633"/>
    </location>
</feature>
<feature type="repeat" description="ANK" evidence="3">
    <location>
        <begin position="1667"/>
        <end position="1699"/>
    </location>
</feature>
<organism evidence="4 5">
    <name type="scientific">Zophobas morio</name>
    <dbReference type="NCBI Taxonomy" id="2755281"/>
    <lineage>
        <taxon>Eukaryota</taxon>
        <taxon>Metazoa</taxon>
        <taxon>Ecdysozoa</taxon>
        <taxon>Arthropoda</taxon>
        <taxon>Hexapoda</taxon>
        <taxon>Insecta</taxon>
        <taxon>Pterygota</taxon>
        <taxon>Neoptera</taxon>
        <taxon>Endopterygota</taxon>
        <taxon>Coleoptera</taxon>
        <taxon>Polyphaga</taxon>
        <taxon>Cucujiformia</taxon>
        <taxon>Tenebrionidae</taxon>
        <taxon>Zophobas</taxon>
    </lineage>
</organism>